<feature type="compositionally biased region" description="Low complexity" evidence="6">
    <location>
        <begin position="70"/>
        <end position="81"/>
    </location>
</feature>
<accession>A0A1E5WI59</accession>
<keyword evidence="3" id="KW-0328">Glycosyltransferase</keyword>
<sequence length="1478" mass="164279">MEVARRRWTQEQDCRTPPPPPAAPPTSPPPPALSSVFFPPLARFLPVLFFLSDSGRNAPLEDTGRDETFVGNSGDASGVGASSAAANLVAGGGGGKVEVPAKDDDATAAVLPPVTSAEEAGNSTQESGVLEDEELQVQDAVAKPSFKKSNDSAAAATSSSNGSLPYVVHSDPAVLPAPVQHIPTTQEVKALADQQIPAVPKVKQADSETPAREWKPLCDLTSNRRIDWCELDGDVRVLGANASVTLVAPPGADDRTFRQESWRIKPYPRKADPNAMRFIRVLTVQSVSGEAPACTDRQDVPALVFSDRGYTGNYFHAYTDVILPLFLTARQYAGEVRLLVTDFQMWWVGKFLPVFKSISNYDVIDLDHDPRVHCFRHVQVGLTSHADFSIDPRRAPNSYSMLDFTKFMRTTYGLPRDVAWSTAAAINATKRPRLLVIARARTRRFVNTEEIVRGAEKVGFEVVVSEGEHEVAPFAEIANSCDAIMGVHGAGLTNMVFVPTGGVVIQVVPLGGLEFVAGYFRGPSRDMGLRYLEYRITPEESTLVDQFPRDHPIFTDPDGVKNKGWESLKEAYLDKQDVRLDMKSPPAGKSMKSWVQSHLNVGLIVGVLLVLLTYLVVSQQAAIGGTRVATTVAQWFADKQLNEGPPSETEKATKVLCSTEERLSDYCELDGDVRIRGRAWSVDIVPSSWSERREWKIRPYSRRSATNVDTVNVTQLQGPAAAPPCTVTYDVPAIVFALGGYSGNVFHDNSDVLLPLFYLSRQYGREVQLLVINRVQPWWLAKYKLALRRMSKYDVVNLDGDTHVRCFRRVTVGLRLHMDFGIVPERVPGVRLAMPDFTRFLREAYSLPRSATTREPHKKPRLMLIQRQPHRRFLNEKEIVRAAEEAGFEVVVTELRFDAAVDEQARLVNSFDAILGLHGAGMTNEVFLPPGGVLIQVVPFGKLDLMARVEYGEPATAMGLKYFCYNITLQESSLLEALGPEHQAIKDPDSVHRSGWAALYDIYLTRQDVRLDIARIALTLAEAMDHLRRQFDDILRKVDVSSARLCDSVRYKELLTLPRSLVQFTAGFHLTHQQAVRQQKEEAMMSSCKERPEKSTKSWVPVVHLNAGFVVGVVFVLLTYLVTSQKAAISGLDGNHPLVISPHLPCSMTMMCSCDNCTWIVKDIVATTVAQWITDKQPIEGPGETFYKLTSNSCFLLNLATVITSEAQLIADKQLIQGSTESAEKGTVVYNTKGYYSETCEVDGDVRINGTALSVFLVPTGWSERREWQIRPYSRKTMSSIKNVTVTQLQDKAAAPVCTVTYNVPAVLFALGGLTGNFWHDFSDVMVPLFIASRRYDGEVQFLISNMQPWWPVAYKTILQRLSKYDVVNLDGDEHVRCFPHVTVGIHQHNGLSIVPEWVPDVPLSMRDFSAFMREVYELPRGAPVSLIREPSKRPRLLLIHRGHSRRFMNEQEILQAAEAAGFEAVVMDLRRDVTVDV</sequence>
<evidence type="ECO:0000256" key="4">
    <source>
        <dbReference type="ARBA" id="ARBA00022679"/>
    </source>
</evidence>
<feature type="transmembrane region" description="Helical" evidence="7">
    <location>
        <begin position="599"/>
        <end position="617"/>
    </location>
</feature>
<keyword evidence="7" id="KW-1133">Transmembrane helix</keyword>
<dbReference type="Proteomes" id="UP000095767">
    <property type="component" value="Unassembled WGS sequence"/>
</dbReference>
<gene>
    <name evidence="9" type="ORF">BAE44_0001894</name>
</gene>
<dbReference type="InterPro" id="IPR007657">
    <property type="entry name" value="Glycosyltransferase_61"/>
</dbReference>
<keyword evidence="5" id="KW-0325">Glycoprotein</keyword>
<feature type="non-terminal residue" evidence="9">
    <location>
        <position position="1478"/>
    </location>
</feature>
<evidence type="ECO:0000259" key="8">
    <source>
        <dbReference type="Pfam" id="PF04577"/>
    </source>
</evidence>
<dbReference type="STRING" id="888268.A0A1E5WI59"/>
<keyword evidence="4" id="KW-0808">Transferase</keyword>
<feature type="region of interest" description="Disordered" evidence="6">
    <location>
        <begin position="112"/>
        <end position="165"/>
    </location>
</feature>
<feature type="region of interest" description="Disordered" evidence="6">
    <location>
        <begin position="55"/>
        <end position="81"/>
    </location>
</feature>
<evidence type="ECO:0000256" key="1">
    <source>
        <dbReference type="ARBA" id="ARBA00004323"/>
    </source>
</evidence>
<keyword evidence="7" id="KW-0812">Transmembrane</keyword>
<evidence type="ECO:0000256" key="6">
    <source>
        <dbReference type="SAM" id="MobiDB-lite"/>
    </source>
</evidence>
<evidence type="ECO:0000256" key="7">
    <source>
        <dbReference type="SAM" id="Phobius"/>
    </source>
</evidence>
<dbReference type="InterPro" id="IPR049625">
    <property type="entry name" value="Glyco_transf_61_cat"/>
</dbReference>
<feature type="compositionally biased region" description="Pro residues" evidence="6">
    <location>
        <begin position="16"/>
        <end position="32"/>
    </location>
</feature>
<dbReference type="GO" id="GO:0000139">
    <property type="term" value="C:Golgi membrane"/>
    <property type="evidence" value="ECO:0007669"/>
    <property type="project" value="UniProtKB-SubCell"/>
</dbReference>
<evidence type="ECO:0000256" key="3">
    <source>
        <dbReference type="ARBA" id="ARBA00022676"/>
    </source>
</evidence>
<protein>
    <recommendedName>
        <fullName evidence="8">Glycosyltransferase 61 catalytic domain-containing protein</fullName>
    </recommendedName>
</protein>
<feature type="domain" description="Glycosyltransferase 61 catalytic" evidence="8">
    <location>
        <begin position="419"/>
        <end position="505"/>
    </location>
</feature>
<evidence type="ECO:0000256" key="2">
    <source>
        <dbReference type="ARBA" id="ARBA00004881"/>
    </source>
</evidence>
<evidence type="ECO:0000313" key="9">
    <source>
        <dbReference type="EMBL" id="OEL37087.1"/>
    </source>
</evidence>
<dbReference type="OrthoDB" id="529273at2759"/>
<comment type="pathway">
    <text evidence="2">Glycan metabolism.</text>
</comment>
<name>A0A1E5WI59_9POAL</name>
<dbReference type="GO" id="GO:0016763">
    <property type="term" value="F:pentosyltransferase activity"/>
    <property type="evidence" value="ECO:0007669"/>
    <property type="project" value="UniProtKB-ARBA"/>
</dbReference>
<keyword evidence="7" id="KW-0472">Membrane</keyword>
<dbReference type="EMBL" id="LWDX02006748">
    <property type="protein sequence ID" value="OEL37087.1"/>
    <property type="molecule type" value="Genomic_DNA"/>
</dbReference>
<feature type="compositionally biased region" description="Basic and acidic residues" evidence="6">
    <location>
        <begin position="1"/>
        <end position="14"/>
    </location>
</feature>
<organism evidence="9 10">
    <name type="scientific">Dichanthelium oligosanthes</name>
    <dbReference type="NCBI Taxonomy" id="888268"/>
    <lineage>
        <taxon>Eukaryota</taxon>
        <taxon>Viridiplantae</taxon>
        <taxon>Streptophyta</taxon>
        <taxon>Embryophyta</taxon>
        <taxon>Tracheophyta</taxon>
        <taxon>Spermatophyta</taxon>
        <taxon>Magnoliopsida</taxon>
        <taxon>Liliopsida</taxon>
        <taxon>Poales</taxon>
        <taxon>Poaceae</taxon>
        <taxon>PACMAD clade</taxon>
        <taxon>Panicoideae</taxon>
        <taxon>Panicodae</taxon>
        <taxon>Paniceae</taxon>
        <taxon>Dichantheliinae</taxon>
        <taxon>Dichanthelium</taxon>
    </lineage>
</organism>
<feature type="region of interest" description="Disordered" evidence="6">
    <location>
        <begin position="1"/>
        <end position="34"/>
    </location>
</feature>
<evidence type="ECO:0000256" key="5">
    <source>
        <dbReference type="ARBA" id="ARBA00023180"/>
    </source>
</evidence>
<dbReference type="PANTHER" id="PTHR20961:SF144">
    <property type="entry name" value="OS01G0119100 PROTEIN"/>
    <property type="match status" value="1"/>
</dbReference>
<evidence type="ECO:0000313" key="10">
    <source>
        <dbReference type="Proteomes" id="UP000095767"/>
    </source>
</evidence>
<comment type="subcellular location">
    <subcellularLocation>
        <location evidence="1">Golgi apparatus membrane</location>
        <topology evidence="1">Single-pass type II membrane protein</topology>
    </subcellularLocation>
</comment>
<dbReference type="PANTHER" id="PTHR20961">
    <property type="entry name" value="GLYCOSYLTRANSFERASE"/>
    <property type="match status" value="1"/>
</dbReference>
<proteinExistence type="predicted"/>
<comment type="caution">
    <text evidence="9">The sequence shown here is derived from an EMBL/GenBank/DDBJ whole genome shotgun (WGS) entry which is preliminary data.</text>
</comment>
<feature type="domain" description="Glycosyltransferase 61 catalytic" evidence="8">
    <location>
        <begin position="822"/>
        <end position="934"/>
    </location>
</feature>
<reference evidence="9 10" key="1">
    <citation type="submission" date="2016-09" db="EMBL/GenBank/DDBJ databases">
        <title>The draft genome of Dichanthelium oligosanthes: A C3 panicoid grass species.</title>
        <authorList>
            <person name="Studer A.J."/>
            <person name="Schnable J.C."/>
            <person name="Brutnell T.P."/>
        </authorList>
    </citation>
    <scope>NUCLEOTIDE SEQUENCE [LARGE SCALE GENOMIC DNA]</scope>
    <source>
        <strain evidence="10">cv. Kellogg 1175</strain>
        <tissue evidence="9">Leaf</tissue>
    </source>
</reference>
<keyword evidence="10" id="KW-1185">Reference proteome</keyword>
<dbReference type="Pfam" id="PF04577">
    <property type="entry name" value="Glyco_transf_61"/>
    <property type="match status" value="2"/>
</dbReference>